<comment type="caution">
    <text evidence="3">The sequence shown here is derived from an EMBL/GenBank/DDBJ whole genome shotgun (WGS) entry which is preliminary data.</text>
</comment>
<feature type="region of interest" description="Disordered" evidence="1">
    <location>
        <begin position="1"/>
        <end position="20"/>
    </location>
</feature>
<dbReference type="InterPro" id="IPR041661">
    <property type="entry name" value="ZN622/Rei1/Reh1_Znf-C2H2"/>
</dbReference>
<proteinExistence type="predicted"/>
<sequence>MAAAATAAPQLTSTTAPGKVFASRTELADHYKSDWHKYNLKRREAGLPLLLEADFQARLAAALSLRQEDVRDGTNHLKKGKKQKPKNKKKNQTSGEAVVVKSQAAAYDKIKEDDTTKDEEEKFDNKDQVMKEATTEAKEEEEEEEDEAVMIDPKQCLFDRHLSATVEANADRMYRKYGLFIPDREYLTDLEGLIGYCHEKIKLGHMCLYCHKVFPTWQGCQKHMISKSHTKLKYEAGIDLEDLEQLAQFGFDVTDLGELVLPNGRIVGHRALSRYYRQRVQTRNNSTAVVAARRAAGERIWNGQVVNLHGAEENTLALTKAGISPAVAAGRAGKGILVEGSGGVYTSLSIYRFRASMRKQRREDKQGKRQWERTNRNMNRMDKKANRLMNGVSVAHAAR</sequence>
<dbReference type="OrthoDB" id="19329at2759"/>
<dbReference type="Proteomes" id="UP001153069">
    <property type="component" value="Unassembled WGS sequence"/>
</dbReference>
<feature type="region of interest" description="Disordered" evidence="1">
    <location>
        <begin position="111"/>
        <end position="148"/>
    </location>
</feature>
<dbReference type="Pfam" id="PF12756">
    <property type="entry name" value="zf-C2H2_2"/>
    <property type="match status" value="1"/>
</dbReference>
<dbReference type="PROSITE" id="PS00028">
    <property type="entry name" value="ZINC_FINGER_C2H2_1"/>
    <property type="match status" value="1"/>
</dbReference>
<dbReference type="InterPro" id="IPR040025">
    <property type="entry name" value="Znf622/Rei1/Reh1"/>
</dbReference>
<feature type="compositionally biased region" description="Low complexity" evidence="1">
    <location>
        <begin position="1"/>
        <end position="16"/>
    </location>
</feature>
<feature type="compositionally biased region" description="Acidic residues" evidence="1">
    <location>
        <begin position="138"/>
        <end position="148"/>
    </location>
</feature>
<keyword evidence="4" id="KW-1185">Reference proteome</keyword>
<protein>
    <submittedName>
        <fullName evidence="3">Cytoplasmic 60S subunit biogenesis factor REI1 homolog</fullName>
    </submittedName>
</protein>
<evidence type="ECO:0000256" key="1">
    <source>
        <dbReference type="SAM" id="MobiDB-lite"/>
    </source>
</evidence>
<name>A0A9N8HJF4_9STRA</name>
<dbReference type="PANTHER" id="PTHR13182">
    <property type="entry name" value="ZINC FINGER PROTEIN 622"/>
    <property type="match status" value="1"/>
</dbReference>
<reference evidence="3" key="1">
    <citation type="submission" date="2020-06" db="EMBL/GenBank/DDBJ databases">
        <authorList>
            <consortium name="Plant Systems Biology data submission"/>
        </authorList>
    </citation>
    <scope>NUCLEOTIDE SEQUENCE</scope>
    <source>
        <strain evidence="3">D6</strain>
    </source>
</reference>
<evidence type="ECO:0000313" key="4">
    <source>
        <dbReference type="Proteomes" id="UP001153069"/>
    </source>
</evidence>
<dbReference type="InterPro" id="IPR013087">
    <property type="entry name" value="Znf_C2H2_type"/>
</dbReference>
<dbReference type="EMBL" id="CAICTM010000761">
    <property type="protein sequence ID" value="CAB9516131.1"/>
    <property type="molecule type" value="Genomic_DNA"/>
</dbReference>
<dbReference type="AlphaFoldDB" id="A0A9N8HJF4"/>
<feature type="region of interest" description="Disordered" evidence="1">
    <location>
        <begin position="71"/>
        <end position="98"/>
    </location>
</feature>
<dbReference type="GO" id="GO:0030687">
    <property type="term" value="C:preribosome, large subunit precursor"/>
    <property type="evidence" value="ECO:0007669"/>
    <property type="project" value="TreeGrafter"/>
</dbReference>
<feature type="domain" description="C2H2-type" evidence="2">
    <location>
        <begin position="207"/>
        <end position="229"/>
    </location>
</feature>
<dbReference type="PANTHER" id="PTHR13182:SF8">
    <property type="entry name" value="CYTOPLASMIC 60S SUBUNIT BIOGENESIS FACTOR ZNF622"/>
    <property type="match status" value="1"/>
</dbReference>
<gene>
    <name evidence="3" type="ORF">SEMRO_762_G198750.1</name>
</gene>
<accession>A0A9N8HJF4</accession>
<feature type="compositionally biased region" description="Basic residues" evidence="1">
    <location>
        <begin position="76"/>
        <end position="91"/>
    </location>
</feature>
<feature type="compositionally biased region" description="Basic and acidic residues" evidence="1">
    <location>
        <begin position="111"/>
        <end position="137"/>
    </location>
</feature>
<organism evidence="3 4">
    <name type="scientific">Seminavis robusta</name>
    <dbReference type="NCBI Taxonomy" id="568900"/>
    <lineage>
        <taxon>Eukaryota</taxon>
        <taxon>Sar</taxon>
        <taxon>Stramenopiles</taxon>
        <taxon>Ochrophyta</taxon>
        <taxon>Bacillariophyta</taxon>
        <taxon>Bacillariophyceae</taxon>
        <taxon>Bacillariophycidae</taxon>
        <taxon>Naviculales</taxon>
        <taxon>Naviculaceae</taxon>
        <taxon>Seminavis</taxon>
    </lineage>
</organism>
<evidence type="ECO:0000259" key="2">
    <source>
        <dbReference type="PROSITE" id="PS00028"/>
    </source>
</evidence>
<dbReference type="GO" id="GO:0042273">
    <property type="term" value="P:ribosomal large subunit biogenesis"/>
    <property type="evidence" value="ECO:0007669"/>
    <property type="project" value="TreeGrafter"/>
</dbReference>
<evidence type="ECO:0000313" key="3">
    <source>
        <dbReference type="EMBL" id="CAB9516131.1"/>
    </source>
</evidence>